<keyword evidence="2" id="KW-1277">Toxin-antitoxin system</keyword>
<dbReference type="AlphaFoldDB" id="A0A3R8MTK6"/>
<dbReference type="Pfam" id="PF03693">
    <property type="entry name" value="ParD_antitoxin"/>
    <property type="match status" value="1"/>
</dbReference>
<dbReference type="Gene3D" id="6.10.10.120">
    <property type="entry name" value="Antitoxin ParD1-like"/>
    <property type="match status" value="1"/>
</dbReference>
<dbReference type="NCBIfam" id="TIGR02606">
    <property type="entry name" value="antidote_CC2985"/>
    <property type="match status" value="1"/>
</dbReference>
<evidence type="ECO:0000256" key="1">
    <source>
        <dbReference type="ARBA" id="ARBA00008580"/>
    </source>
</evidence>
<gene>
    <name evidence="3" type="ORF">EHV23_00650</name>
</gene>
<organism evidence="3 4">
    <name type="scientific">Lautropia dentalis</name>
    <dbReference type="NCBI Taxonomy" id="2490857"/>
    <lineage>
        <taxon>Bacteria</taxon>
        <taxon>Pseudomonadati</taxon>
        <taxon>Pseudomonadota</taxon>
        <taxon>Betaproteobacteria</taxon>
        <taxon>Burkholderiales</taxon>
        <taxon>Burkholderiaceae</taxon>
        <taxon>Lautropia</taxon>
    </lineage>
</organism>
<dbReference type="PANTHER" id="PTHR36582">
    <property type="entry name" value="ANTITOXIN PARD"/>
    <property type="match status" value="1"/>
</dbReference>
<accession>A0A3R8MTK6</accession>
<dbReference type="CDD" id="cd22231">
    <property type="entry name" value="RHH_NikR_HicB-like"/>
    <property type="match status" value="1"/>
</dbReference>
<dbReference type="GO" id="GO:0006355">
    <property type="term" value="P:regulation of DNA-templated transcription"/>
    <property type="evidence" value="ECO:0007669"/>
    <property type="project" value="InterPro"/>
</dbReference>
<sequence length="86" mass="9640">MVTMNISLSDALKNFVDEQVSQGGYVSSSEYVRDLLRREQGRLQLRSMLLDGINSGPAGVADDAYFDDLKQKVRKAARRRCEATVE</sequence>
<comment type="similarity">
    <text evidence="1">Belongs to the ParD antitoxin family.</text>
</comment>
<dbReference type="EMBL" id="RRUE01000001">
    <property type="protein sequence ID" value="RRN44836.1"/>
    <property type="molecule type" value="Genomic_DNA"/>
</dbReference>
<protein>
    <submittedName>
        <fullName evidence="3">Type II toxin-antitoxin system ParD family antitoxin</fullName>
    </submittedName>
</protein>
<dbReference type="RefSeq" id="WP_125094268.1">
    <property type="nucleotide sequence ID" value="NZ_RRUE01000001.1"/>
</dbReference>
<dbReference type="OrthoDB" id="515108at2"/>
<name>A0A3R8MTK6_9BURK</name>
<proteinExistence type="inferred from homology"/>
<dbReference type="SUPFAM" id="SSF47598">
    <property type="entry name" value="Ribbon-helix-helix"/>
    <property type="match status" value="1"/>
</dbReference>
<keyword evidence="4" id="KW-1185">Reference proteome</keyword>
<evidence type="ECO:0000313" key="3">
    <source>
        <dbReference type="EMBL" id="RRN44836.1"/>
    </source>
</evidence>
<dbReference type="Proteomes" id="UP000270261">
    <property type="component" value="Unassembled WGS sequence"/>
</dbReference>
<reference evidence="3 4" key="1">
    <citation type="submission" date="2018-11" db="EMBL/GenBank/DDBJ databases">
        <title>Genome sequencing of Lautropia sp. KCOM 2505 (= ChDC F240).</title>
        <authorList>
            <person name="Kook J.-K."/>
            <person name="Park S.-N."/>
            <person name="Lim Y.K."/>
        </authorList>
    </citation>
    <scope>NUCLEOTIDE SEQUENCE [LARGE SCALE GENOMIC DNA]</scope>
    <source>
        <strain evidence="3 4">KCOM 2505</strain>
    </source>
</reference>
<evidence type="ECO:0000256" key="2">
    <source>
        <dbReference type="ARBA" id="ARBA00022649"/>
    </source>
</evidence>
<dbReference type="InterPro" id="IPR010985">
    <property type="entry name" value="Ribbon_hlx_hlx"/>
</dbReference>
<evidence type="ECO:0000313" key="4">
    <source>
        <dbReference type="Proteomes" id="UP000270261"/>
    </source>
</evidence>
<comment type="caution">
    <text evidence="3">The sequence shown here is derived from an EMBL/GenBank/DDBJ whole genome shotgun (WGS) entry which is preliminary data.</text>
</comment>
<dbReference type="InterPro" id="IPR022789">
    <property type="entry name" value="ParD"/>
</dbReference>
<dbReference type="PANTHER" id="PTHR36582:SF2">
    <property type="entry name" value="ANTITOXIN PARD"/>
    <property type="match status" value="1"/>
</dbReference>
<dbReference type="InterPro" id="IPR038296">
    <property type="entry name" value="ParD_sf"/>
</dbReference>